<evidence type="ECO:0000256" key="1">
    <source>
        <dbReference type="ARBA" id="ARBA00022737"/>
    </source>
</evidence>
<accession>A0AAE0YWG8</accession>
<dbReference type="SMART" id="SM00248">
    <property type="entry name" value="ANK"/>
    <property type="match status" value="6"/>
</dbReference>
<proteinExistence type="predicted"/>
<dbReference type="InterPro" id="IPR050745">
    <property type="entry name" value="Multifunctional_regulatory"/>
</dbReference>
<dbReference type="AlphaFoldDB" id="A0AAE0YWG8"/>
<evidence type="ECO:0008006" key="6">
    <source>
        <dbReference type="Google" id="ProtNLM"/>
    </source>
</evidence>
<reference evidence="4" key="1">
    <citation type="journal article" date="2023" name="G3 (Bethesda)">
        <title>A reference genome for the long-term kleptoplast-retaining sea slug Elysia crispata morphotype clarki.</title>
        <authorList>
            <person name="Eastman K.E."/>
            <person name="Pendleton A.L."/>
            <person name="Shaikh M.A."/>
            <person name="Suttiyut T."/>
            <person name="Ogas R."/>
            <person name="Tomko P."/>
            <person name="Gavelis G."/>
            <person name="Widhalm J.R."/>
            <person name="Wisecaver J.H."/>
        </authorList>
    </citation>
    <scope>NUCLEOTIDE SEQUENCE</scope>
    <source>
        <strain evidence="4">ECLA1</strain>
    </source>
</reference>
<evidence type="ECO:0000256" key="3">
    <source>
        <dbReference type="PROSITE-ProRule" id="PRU00023"/>
    </source>
</evidence>
<dbReference type="Gene3D" id="1.25.40.20">
    <property type="entry name" value="Ankyrin repeat-containing domain"/>
    <property type="match status" value="1"/>
</dbReference>
<dbReference type="InterPro" id="IPR002110">
    <property type="entry name" value="Ankyrin_rpt"/>
</dbReference>
<dbReference type="PANTHER" id="PTHR24189:SF50">
    <property type="entry name" value="ANKYRIN REPEAT AND SOCS BOX PROTEIN 2"/>
    <property type="match status" value="1"/>
</dbReference>
<dbReference type="Pfam" id="PF12796">
    <property type="entry name" value="Ank_2"/>
    <property type="match status" value="1"/>
</dbReference>
<dbReference type="PROSITE" id="PS50297">
    <property type="entry name" value="ANK_REP_REGION"/>
    <property type="match status" value="1"/>
</dbReference>
<evidence type="ECO:0000313" key="4">
    <source>
        <dbReference type="EMBL" id="KAK3758360.1"/>
    </source>
</evidence>
<evidence type="ECO:0000256" key="2">
    <source>
        <dbReference type="ARBA" id="ARBA00023043"/>
    </source>
</evidence>
<dbReference type="Pfam" id="PF00023">
    <property type="entry name" value="Ank"/>
    <property type="match status" value="1"/>
</dbReference>
<dbReference type="InterPro" id="IPR036770">
    <property type="entry name" value="Ankyrin_rpt-contain_sf"/>
</dbReference>
<dbReference type="Proteomes" id="UP001283361">
    <property type="component" value="Unassembled WGS sequence"/>
</dbReference>
<protein>
    <recommendedName>
        <fullName evidence="6">Ankyrin repeat protein</fullName>
    </recommendedName>
</protein>
<keyword evidence="1" id="KW-0677">Repeat</keyword>
<dbReference type="PROSITE" id="PS50088">
    <property type="entry name" value="ANK_REPEAT"/>
    <property type="match status" value="2"/>
</dbReference>
<dbReference type="EMBL" id="JAWDGP010005274">
    <property type="protein sequence ID" value="KAK3758360.1"/>
    <property type="molecule type" value="Genomic_DNA"/>
</dbReference>
<sequence length="432" mass="47978">MDDSAQMDAVDFLKCAAEKAVKERGLETLENLLTTVSHENLRKSLAFQLLKKAISSGNECAVRTLLSFDIDGVMLMATGGPVTLALDRGDPGLLRILLDQGAAPLVKQGESEYGHLLYAVHKACYYNLYHFHARASVRFKEEFENRKSCIQMLLEAGADVNYMTQKRDPALMVAMQSVENARDLAPLLVSYGADVNFQAGSSYGLTPLMLAVIHCDPGFENEDVLAYLVGSGANVNAKCSVGNTALHLAAGRRKFKPALWLIENGADIYAQNKRSRSFIDELRYEDFVELLPKLVYNGFYPNNMKVDIMDQFVVSSSRYNYLLPATPLSVAVWLGEVKIVNLLIETGFLTAADVRRWSGLMQFVNGVEACDSTVIDPCPLLLVSFVKVSDMLGASPDRTTRVKQLGLPVALQERLLFKRPQTKFRVFEAYHR</sequence>
<name>A0AAE0YWG8_9GAST</name>
<feature type="repeat" description="ANK" evidence="3">
    <location>
        <begin position="203"/>
        <end position="240"/>
    </location>
</feature>
<organism evidence="4 5">
    <name type="scientific">Elysia crispata</name>
    <name type="common">lettuce slug</name>
    <dbReference type="NCBI Taxonomy" id="231223"/>
    <lineage>
        <taxon>Eukaryota</taxon>
        <taxon>Metazoa</taxon>
        <taxon>Spiralia</taxon>
        <taxon>Lophotrochozoa</taxon>
        <taxon>Mollusca</taxon>
        <taxon>Gastropoda</taxon>
        <taxon>Heterobranchia</taxon>
        <taxon>Euthyneura</taxon>
        <taxon>Panpulmonata</taxon>
        <taxon>Sacoglossa</taxon>
        <taxon>Placobranchoidea</taxon>
        <taxon>Plakobranchidae</taxon>
        <taxon>Elysia</taxon>
    </lineage>
</organism>
<dbReference type="PANTHER" id="PTHR24189">
    <property type="entry name" value="MYOTROPHIN"/>
    <property type="match status" value="1"/>
</dbReference>
<keyword evidence="2 3" id="KW-0040">ANK repeat</keyword>
<comment type="caution">
    <text evidence="4">The sequence shown here is derived from an EMBL/GenBank/DDBJ whole genome shotgun (WGS) entry which is preliminary data.</text>
</comment>
<gene>
    <name evidence="4" type="ORF">RRG08_004180</name>
</gene>
<feature type="repeat" description="ANK" evidence="3">
    <location>
        <begin position="241"/>
        <end position="273"/>
    </location>
</feature>
<evidence type="ECO:0000313" key="5">
    <source>
        <dbReference type="Proteomes" id="UP001283361"/>
    </source>
</evidence>
<keyword evidence="5" id="KW-1185">Reference proteome</keyword>
<dbReference type="SUPFAM" id="SSF48403">
    <property type="entry name" value="Ankyrin repeat"/>
    <property type="match status" value="1"/>
</dbReference>